<evidence type="ECO:0000313" key="4">
    <source>
        <dbReference type="Proteomes" id="UP000315112"/>
    </source>
</evidence>
<evidence type="ECO:0000259" key="1">
    <source>
        <dbReference type="Pfam" id="PF01243"/>
    </source>
</evidence>
<protein>
    <recommendedName>
        <fullName evidence="1">Pyridoxamine 5'-phosphate oxidase N-terminal domain-containing protein</fullName>
    </recommendedName>
</protein>
<feature type="domain" description="Pyridoxamine 5'-phosphate oxidase N-terminal" evidence="1">
    <location>
        <begin position="177"/>
        <end position="271"/>
    </location>
</feature>
<dbReference type="Gene3D" id="2.30.110.10">
    <property type="entry name" value="Electron Transport, Fmn-binding Protein, Chain A"/>
    <property type="match status" value="1"/>
</dbReference>
<accession>A0A562PZP4</accession>
<dbReference type="AlphaFoldDB" id="A0A562PZP4"/>
<dbReference type="Proteomes" id="UP000437862">
    <property type="component" value="Chromosome"/>
</dbReference>
<dbReference type="Pfam" id="PF01243">
    <property type="entry name" value="PNPOx_N"/>
    <property type="match status" value="1"/>
</dbReference>
<organism evidence="3 4">
    <name type="scientific">Pseudoduganella flava</name>
    <dbReference type="NCBI Taxonomy" id="871742"/>
    <lineage>
        <taxon>Bacteria</taxon>
        <taxon>Pseudomonadati</taxon>
        <taxon>Pseudomonadota</taxon>
        <taxon>Betaproteobacteria</taxon>
        <taxon>Burkholderiales</taxon>
        <taxon>Oxalobacteraceae</taxon>
        <taxon>Telluria group</taxon>
        <taxon>Pseudoduganella</taxon>
    </lineage>
</organism>
<sequence>MSTPSSGTHTASPWHPGEVALQRAIGVAEKMDLVGRKVVRDHMPDQHRDFFAQLPFVVLGAVDAAGAAWATLRAGAPGFMHSPDPHTLAIDLPRDADDPADAGLGDGAPVGLLGIELHTRRRNRMNGTLHRGDDNASSGARIDVAESFGNCPQYIHVRQWRSAPAAPAQPETGTTLDARARALVAASGTFFVASYADTDEGRRVDVSHRGGMPGFVRVLDDGTLVIPDYAGNKFFATLGNLLSNGKAGLVFPDFANGHLLQMTGAAQVLLDAPGMPPGAERLWTFTPQRVVWRAGALPLRWTGP</sequence>
<dbReference type="EMBL" id="VLKW01000002">
    <property type="protein sequence ID" value="TWI49899.1"/>
    <property type="molecule type" value="Genomic_DNA"/>
</dbReference>
<proteinExistence type="predicted"/>
<gene>
    <name evidence="2" type="ORF">GO485_05375</name>
    <name evidence="3" type="ORF">IP92_01122</name>
</gene>
<evidence type="ECO:0000313" key="2">
    <source>
        <dbReference type="EMBL" id="QGZ38542.1"/>
    </source>
</evidence>
<dbReference type="PANTHER" id="PTHR42815">
    <property type="entry name" value="FAD-BINDING, PUTATIVE (AFU_ORTHOLOGUE AFUA_6G07600)-RELATED"/>
    <property type="match status" value="1"/>
</dbReference>
<dbReference type="SUPFAM" id="SSF50475">
    <property type="entry name" value="FMN-binding split barrel"/>
    <property type="match status" value="1"/>
</dbReference>
<dbReference type="RefSeq" id="WP_145873552.1">
    <property type="nucleotide sequence ID" value="NZ_CP046904.1"/>
</dbReference>
<evidence type="ECO:0000313" key="5">
    <source>
        <dbReference type="Proteomes" id="UP000437862"/>
    </source>
</evidence>
<name>A0A562PZP4_9BURK</name>
<dbReference type="InterPro" id="IPR012349">
    <property type="entry name" value="Split_barrel_FMN-bd"/>
</dbReference>
<dbReference type="OrthoDB" id="9796486at2"/>
<dbReference type="PANTHER" id="PTHR42815:SF2">
    <property type="entry name" value="FAD-BINDING, PUTATIVE (AFU_ORTHOLOGUE AFUA_6G07600)-RELATED"/>
    <property type="match status" value="1"/>
</dbReference>
<dbReference type="Proteomes" id="UP000315112">
    <property type="component" value="Unassembled WGS sequence"/>
</dbReference>
<dbReference type="InterPro" id="IPR011576">
    <property type="entry name" value="Pyridox_Oxase_N"/>
</dbReference>
<dbReference type="EMBL" id="CP046904">
    <property type="protein sequence ID" value="QGZ38542.1"/>
    <property type="molecule type" value="Genomic_DNA"/>
</dbReference>
<evidence type="ECO:0000313" key="3">
    <source>
        <dbReference type="EMBL" id="TWI49899.1"/>
    </source>
</evidence>
<keyword evidence="5" id="KW-1185">Reference proteome</keyword>
<reference evidence="2 5" key="3">
    <citation type="submission" date="2019-12" db="EMBL/GenBank/DDBJ databases">
        <title>Draft Genome Sequences of Six Type Strains of the Genus Massilia.</title>
        <authorList>
            <person name="Miess H."/>
            <person name="Frediansyah A."/>
            <person name="Goeker M."/>
            <person name="Gross H."/>
        </authorList>
    </citation>
    <scope>NUCLEOTIDE SEQUENCE [LARGE SCALE GENOMIC DNA]</scope>
    <source>
        <strain evidence="2 5">DSM 26639</strain>
    </source>
</reference>
<reference evidence="3 4" key="1">
    <citation type="journal article" date="2015" name="Stand. Genomic Sci.">
        <title>Genomic Encyclopedia of Bacterial and Archaeal Type Strains, Phase III: the genomes of soil and plant-associated and newly described type strains.</title>
        <authorList>
            <person name="Whitman W.B."/>
            <person name="Woyke T."/>
            <person name="Klenk H.P."/>
            <person name="Zhou Y."/>
            <person name="Lilburn T.G."/>
            <person name="Beck B.J."/>
            <person name="De Vos P."/>
            <person name="Vandamme P."/>
            <person name="Eisen J.A."/>
            <person name="Garrity G."/>
            <person name="Hugenholtz P."/>
            <person name="Kyrpides N.C."/>
        </authorList>
    </citation>
    <scope>NUCLEOTIDE SEQUENCE [LARGE SCALE GENOMIC DNA]</scope>
    <source>
        <strain evidence="3 4">CGMCC 1.10685</strain>
    </source>
</reference>
<reference evidence="3" key="2">
    <citation type="submission" date="2019-07" db="EMBL/GenBank/DDBJ databases">
        <authorList>
            <person name="Whitman W."/>
            <person name="Huntemann M."/>
            <person name="Clum A."/>
            <person name="Pillay M."/>
            <person name="Palaniappan K."/>
            <person name="Varghese N."/>
            <person name="Mikhailova N."/>
            <person name="Stamatis D."/>
            <person name="Reddy T."/>
            <person name="Daum C."/>
            <person name="Shapiro N."/>
            <person name="Ivanova N."/>
            <person name="Kyrpides N."/>
            <person name="Woyke T."/>
        </authorList>
    </citation>
    <scope>NUCLEOTIDE SEQUENCE</scope>
    <source>
        <strain evidence="3">CGMCC 1.10685</strain>
    </source>
</reference>